<dbReference type="STRING" id="767769.A0A1L9U1W9"/>
<name>A0A1L9U1W9_ASPBC</name>
<keyword evidence="2" id="KW-1185">Reference proteome</keyword>
<dbReference type="PANTHER" id="PTHR43431">
    <property type="entry name" value="OXIDOREDUCTASE, SHORT CHAIN DEHYDROGENASE/REDUCTASE FAMILY (AFU_ORTHOLOGUE AFUA_5G14000)"/>
    <property type="match status" value="1"/>
</dbReference>
<dbReference type="OrthoDB" id="5399006at2759"/>
<dbReference type="SUPFAM" id="SSF51735">
    <property type="entry name" value="NAD(P)-binding Rossmann-fold domains"/>
    <property type="match status" value="1"/>
</dbReference>
<dbReference type="PRINTS" id="PR00081">
    <property type="entry name" value="GDHRDH"/>
</dbReference>
<protein>
    <recommendedName>
        <fullName evidence="3">Oxidoreductase</fullName>
    </recommendedName>
</protein>
<dbReference type="AlphaFoldDB" id="A0A1L9U1W9"/>
<dbReference type="Pfam" id="PF00106">
    <property type="entry name" value="adh_short"/>
    <property type="match status" value="1"/>
</dbReference>
<dbReference type="PANTHER" id="PTHR43431:SF7">
    <property type="entry name" value="OXIDOREDUCTASE, SHORT CHAIN DEHYDROGENASE_REDUCTASE FAMILY (AFU_ORTHOLOGUE AFUA_5G14000)"/>
    <property type="match status" value="1"/>
</dbReference>
<evidence type="ECO:0008006" key="3">
    <source>
        <dbReference type="Google" id="ProtNLM"/>
    </source>
</evidence>
<gene>
    <name evidence="1" type="ORF">ASPBRDRAFT_669940</name>
</gene>
<evidence type="ECO:0000313" key="1">
    <source>
        <dbReference type="EMBL" id="OJJ65649.1"/>
    </source>
</evidence>
<reference evidence="2" key="1">
    <citation type="journal article" date="2017" name="Genome Biol.">
        <title>Comparative genomics reveals high biological diversity and specific adaptations in the industrially and medically important fungal genus Aspergillus.</title>
        <authorList>
            <person name="de Vries R.P."/>
            <person name="Riley R."/>
            <person name="Wiebenga A."/>
            <person name="Aguilar-Osorio G."/>
            <person name="Amillis S."/>
            <person name="Uchima C.A."/>
            <person name="Anderluh G."/>
            <person name="Asadollahi M."/>
            <person name="Askin M."/>
            <person name="Barry K."/>
            <person name="Battaglia E."/>
            <person name="Bayram O."/>
            <person name="Benocci T."/>
            <person name="Braus-Stromeyer S.A."/>
            <person name="Caldana C."/>
            <person name="Canovas D."/>
            <person name="Cerqueira G.C."/>
            <person name="Chen F."/>
            <person name="Chen W."/>
            <person name="Choi C."/>
            <person name="Clum A."/>
            <person name="Dos Santos R.A."/>
            <person name="Damasio A.R."/>
            <person name="Diallinas G."/>
            <person name="Emri T."/>
            <person name="Fekete E."/>
            <person name="Flipphi M."/>
            <person name="Freyberg S."/>
            <person name="Gallo A."/>
            <person name="Gournas C."/>
            <person name="Habgood R."/>
            <person name="Hainaut M."/>
            <person name="Harispe M.L."/>
            <person name="Henrissat B."/>
            <person name="Hilden K.S."/>
            <person name="Hope R."/>
            <person name="Hossain A."/>
            <person name="Karabika E."/>
            <person name="Karaffa L."/>
            <person name="Karanyi Z."/>
            <person name="Krasevec N."/>
            <person name="Kuo A."/>
            <person name="Kusch H."/>
            <person name="LaButti K."/>
            <person name="Lagendijk E.L."/>
            <person name="Lapidus A."/>
            <person name="Levasseur A."/>
            <person name="Lindquist E."/>
            <person name="Lipzen A."/>
            <person name="Logrieco A.F."/>
            <person name="MacCabe A."/>
            <person name="Maekelae M.R."/>
            <person name="Malavazi I."/>
            <person name="Melin P."/>
            <person name="Meyer V."/>
            <person name="Mielnichuk N."/>
            <person name="Miskei M."/>
            <person name="Molnar A.P."/>
            <person name="Mule G."/>
            <person name="Ngan C.Y."/>
            <person name="Orejas M."/>
            <person name="Orosz E."/>
            <person name="Ouedraogo J.P."/>
            <person name="Overkamp K.M."/>
            <person name="Park H.-S."/>
            <person name="Perrone G."/>
            <person name="Piumi F."/>
            <person name="Punt P.J."/>
            <person name="Ram A.F."/>
            <person name="Ramon A."/>
            <person name="Rauscher S."/>
            <person name="Record E."/>
            <person name="Riano-Pachon D.M."/>
            <person name="Robert V."/>
            <person name="Roehrig J."/>
            <person name="Ruller R."/>
            <person name="Salamov A."/>
            <person name="Salih N.S."/>
            <person name="Samson R.A."/>
            <person name="Sandor E."/>
            <person name="Sanguinetti M."/>
            <person name="Schuetze T."/>
            <person name="Sepcic K."/>
            <person name="Shelest E."/>
            <person name="Sherlock G."/>
            <person name="Sophianopoulou V."/>
            <person name="Squina F.M."/>
            <person name="Sun H."/>
            <person name="Susca A."/>
            <person name="Todd R.B."/>
            <person name="Tsang A."/>
            <person name="Unkles S.E."/>
            <person name="van de Wiele N."/>
            <person name="van Rossen-Uffink D."/>
            <person name="Oliveira J.V."/>
            <person name="Vesth T.C."/>
            <person name="Visser J."/>
            <person name="Yu J.-H."/>
            <person name="Zhou M."/>
            <person name="Andersen M.R."/>
            <person name="Archer D.B."/>
            <person name="Baker S.E."/>
            <person name="Benoit I."/>
            <person name="Brakhage A.A."/>
            <person name="Braus G.H."/>
            <person name="Fischer R."/>
            <person name="Frisvad J.C."/>
            <person name="Goldman G.H."/>
            <person name="Houbraken J."/>
            <person name="Oakley B."/>
            <person name="Pocsi I."/>
            <person name="Scazzocchio C."/>
            <person name="Seiboth B."/>
            <person name="vanKuyk P.A."/>
            <person name="Wortman J."/>
            <person name="Dyer P.S."/>
            <person name="Grigoriev I.V."/>
        </authorList>
    </citation>
    <scope>NUCLEOTIDE SEQUENCE [LARGE SCALE GENOMIC DNA]</scope>
    <source>
        <strain evidence="2">CBS 101740 / IMI 381727 / IBT 21946</strain>
    </source>
</reference>
<dbReference type="OMA" id="ANMNGAF"/>
<sequence length="243" mass="26037">MSVKAFAIIAGVGPGTGRSVAKRFAKVYPVVLLARNPASLEDVAREINNEGGRAVGVSADLSGDKSMEAAFKQINSLFGSLPLAAAVFNLGGGFVKKSFLDLTEAEFEQGFNTHVKGGFNFAKATLPLLLNSTELSSPPTLIFTGATASLRGGPGLATFAAGKFALRALAQSLAREFGPRGVHVSHVIIDGMIDTPRTQQFLLDHEDAKLNPDAIAETYWNIHQQPRTALSFELELRPWVEKW</sequence>
<accession>A0A1L9U1W9</accession>
<dbReference type="GeneID" id="93581310"/>
<dbReference type="InterPro" id="IPR002347">
    <property type="entry name" value="SDR_fam"/>
</dbReference>
<dbReference type="InterPro" id="IPR036291">
    <property type="entry name" value="NAD(P)-bd_dom_sf"/>
</dbReference>
<dbReference type="EMBL" id="KV878714">
    <property type="protein sequence ID" value="OJJ65649.1"/>
    <property type="molecule type" value="Genomic_DNA"/>
</dbReference>
<proteinExistence type="predicted"/>
<dbReference type="RefSeq" id="XP_067472900.1">
    <property type="nucleotide sequence ID" value="XM_067628822.1"/>
</dbReference>
<organism evidence="1 2">
    <name type="scientific">Aspergillus brasiliensis (strain CBS 101740 / IMI 381727 / IBT 21946)</name>
    <dbReference type="NCBI Taxonomy" id="767769"/>
    <lineage>
        <taxon>Eukaryota</taxon>
        <taxon>Fungi</taxon>
        <taxon>Dikarya</taxon>
        <taxon>Ascomycota</taxon>
        <taxon>Pezizomycotina</taxon>
        <taxon>Eurotiomycetes</taxon>
        <taxon>Eurotiomycetidae</taxon>
        <taxon>Eurotiales</taxon>
        <taxon>Aspergillaceae</taxon>
        <taxon>Aspergillus</taxon>
        <taxon>Aspergillus subgen. Circumdati</taxon>
    </lineage>
</organism>
<dbReference type="Proteomes" id="UP000184499">
    <property type="component" value="Unassembled WGS sequence"/>
</dbReference>
<evidence type="ECO:0000313" key="2">
    <source>
        <dbReference type="Proteomes" id="UP000184499"/>
    </source>
</evidence>
<dbReference type="VEuPathDB" id="FungiDB:ASPBRDRAFT_669940"/>
<dbReference type="Gene3D" id="3.40.50.720">
    <property type="entry name" value="NAD(P)-binding Rossmann-like Domain"/>
    <property type="match status" value="1"/>
</dbReference>